<dbReference type="GO" id="GO:0004252">
    <property type="term" value="F:serine-type endopeptidase activity"/>
    <property type="evidence" value="ECO:0007669"/>
    <property type="project" value="InterPro"/>
</dbReference>
<dbReference type="GO" id="GO:0006508">
    <property type="term" value="P:proteolysis"/>
    <property type="evidence" value="ECO:0007669"/>
    <property type="project" value="InterPro"/>
</dbReference>
<evidence type="ECO:0008006" key="12">
    <source>
        <dbReference type="Google" id="ProtNLM"/>
    </source>
</evidence>
<evidence type="ECO:0000256" key="5">
    <source>
        <dbReference type="PROSITE-ProRule" id="PRU00124"/>
    </source>
</evidence>
<organism evidence="10 11">
    <name type="scientific">Periophthalmus magnuspinnatus</name>
    <dbReference type="NCBI Taxonomy" id="409849"/>
    <lineage>
        <taxon>Eukaryota</taxon>
        <taxon>Metazoa</taxon>
        <taxon>Chordata</taxon>
        <taxon>Craniata</taxon>
        <taxon>Vertebrata</taxon>
        <taxon>Euteleostomi</taxon>
        <taxon>Actinopterygii</taxon>
        <taxon>Neopterygii</taxon>
        <taxon>Teleostei</taxon>
        <taxon>Neoteleostei</taxon>
        <taxon>Acanthomorphata</taxon>
        <taxon>Gobiaria</taxon>
        <taxon>Gobiiformes</taxon>
        <taxon>Gobioidei</taxon>
        <taxon>Gobiidae</taxon>
        <taxon>Oxudercinae</taxon>
        <taxon>Periophthalmus</taxon>
    </lineage>
</organism>
<dbReference type="Pfam" id="PF00431">
    <property type="entry name" value="CUB"/>
    <property type="match status" value="2"/>
</dbReference>
<dbReference type="InterPro" id="IPR001254">
    <property type="entry name" value="Trypsin_dom"/>
</dbReference>
<dbReference type="STRING" id="409849.ENSPMGP00000022445"/>
<name>A0A3B4B0C9_9GOBI</name>
<sequence>MFLLGSTAVTPPLLGVTAPSAPMTTAFFIPVSTVLTFHHCLFTATSCDGQFLLQGPNGSFTSSVGGNYSSSTSCRWILRVEPGLSIRVDFLPTTHWFVLALHLDVLSSALLIGSRSTPPGRVWLLSDQSTVEFVSDDLGERRGFRATFNAENLTDISNEQRLSCSFEDGWCFWRQDPDQDQDWIRTRGNSFPPGTGPSVDHTTGSSSGFYVSTPVSPGSWLKTFRILSLPLRPSSGNSCLSFWYHMFGTDVFFLRVLLLRPDGSNQLLFQKRGDFGDTWYQGQVHLRLSLFQVAFEAQKNGGMLNDIALDDITFTSLPCGPAPPEPTNVPPPTTPAPLPADCGGPFDLYDNGTFTSPIYPNYYGNKANCLWRLHCDSGKNLQLHFVDFDLEMFYDTLEIRDGPDPDSTLLDVFTGNKGPAHDIFSSTNQMSLLFLTDSSNSGRGFKANFTCGVNLGSPDPCSSGQFQCVSGLCVSAESECDGHLDCPDGTDEAHCVFLDSKRLQFQISSLNFSVCSSAWICVGQTSVGRIVGGVDAAKGAWPWMVSLHWSGRHVCGASLIDGDWLLTAAHCVYGKNMHVERWSALLGLTVQSQSSAPEVQSRLIRRIIMHPLYDRRIKRADIALMQLQETVSFSGQSVRLSKPVCLPEPGQDPPPGTLCHITGWGRLASGGESQSKCSTHSKQPIRAEP</sequence>
<dbReference type="InterPro" id="IPR036055">
    <property type="entry name" value="LDL_receptor-like_sf"/>
</dbReference>
<dbReference type="Gene3D" id="2.60.120.200">
    <property type="match status" value="1"/>
</dbReference>
<dbReference type="Ensembl" id="ENSPMGT00000023904.1">
    <property type="protein sequence ID" value="ENSPMGP00000022445.1"/>
    <property type="gene ID" value="ENSPMGG00000018143.1"/>
</dbReference>
<dbReference type="InterPro" id="IPR000998">
    <property type="entry name" value="MAM_dom"/>
</dbReference>
<dbReference type="FunFam" id="2.40.10.10:FF:000007">
    <property type="entry name" value="Transmembrane serine protease 7"/>
    <property type="match status" value="1"/>
</dbReference>
<evidence type="ECO:0000256" key="6">
    <source>
        <dbReference type="SAM" id="MobiDB-lite"/>
    </source>
</evidence>
<dbReference type="InterPro" id="IPR023415">
    <property type="entry name" value="LDLR_class-A_CS"/>
</dbReference>
<evidence type="ECO:0000259" key="9">
    <source>
        <dbReference type="PROSITE" id="PS50240"/>
    </source>
</evidence>
<dbReference type="PROSITE" id="PS01209">
    <property type="entry name" value="LDLRA_1"/>
    <property type="match status" value="1"/>
</dbReference>
<dbReference type="Pfam" id="PF00089">
    <property type="entry name" value="Trypsin"/>
    <property type="match status" value="1"/>
</dbReference>
<dbReference type="InterPro" id="IPR018114">
    <property type="entry name" value="TRYPSIN_HIS"/>
</dbReference>
<evidence type="ECO:0000313" key="11">
    <source>
        <dbReference type="Proteomes" id="UP000261520"/>
    </source>
</evidence>
<dbReference type="AlphaFoldDB" id="A0A3B4B0C9"/>
<evidence type="ECO:0000259" key="7">
    <source>
        <dbReference type="PROSITE" id="PS01180"/>
    </source>
</evidence>
<dbReference type="InterPro" id="IPR002172">
    <property type="entry name" value="LDrepeatLR_classA_rpt"/>
</dbReference>
<dbReference type="InterPro" id="IPR009003">
    <property type="entry name" value="Peptidase_S1_PA"/>
</dbReference>
<keyword evidence="11" id="KW-1185">Reference proteome</keyword>
<feature type="domain" description="CUB" evidence="7">
    <location>
        <begin position="342"/>
        <end position="452"/>
    </location>
</feature>
<feature type="compositionally biased region" description="Polar residues" evidence="6">
    <location>
        <begin position="671"/>
        <end position="682"/>
    </location>
</feature>
<dbReference type="PROSITE" id="PS01180">
    <property type="entry name" value="CUB"/>
    <property type="match status" value="2"/>
</dbReference>
<dbReference type="PROSITE" id="PS50060">
    <property type="entry name" value="MAM_2"/>
    <property type="match status" value="1"/>
</dbReference>
<dbReference type="PROSITE" id="PS00134">
    <property type="entry name" value="TRYPSIN_HIS"/>
    <property type="match status" value="1"/>
</dbReference>
<feature type="domain" description="Peptidase S1" evidence="9">
    <location>
        <begin position="530"/>
        <end position="689"/>
    </location>
</feature>
<comment type="caution">
    <text evidence="4">Lacks conserved residue(s) required for the propagation of feature annotation.</text>
</comment>
<reference evidence="10" key="2">
    <citation type="submission" date="2025-09" db="UniProtKB">
        <authorList>
            <consortium name="Ensembl"/>
        </authorList>
    </citation>
    <scope>IDENTIFICATION</scope>
</reference>
<dbReference type="PROSITE" id="PS50240">
    <property type="entry name" value="TRYPSIN_DOM"/>
    <property type="match status" value="1"/>
</dbReference>
<dbReference type="InterPro" id="IPR000859">
    <property type="entry name" value="CUB_dom"/>
</dbReference>
<dbReference type="CDD" id="cd00112">
    <property type="entry name" value="LDLa"/>
    <property type="match status" value="1"/>
</dbReference>
<feature type="disulfide bond" evidence="4">
    <location>
        <begin position="47"/>
        <end position="74"/>
    </location>
</feature>
<feature type="disulfide bond" evidence="5">
    <location>
        <begin position="461"/>
        <end position="473"/>
    </location>
</feature>
<dbReference type="SMART" id="SM00192">
    <property type="entry name" value="LDLa"/>
    <property type="match status" value="1"/>
</dbReference>
<feature type="domain" description="CUB" evidence="7">
    <location>
        <begin position="47"/>
        <end position="151"/>
    </location>
</feature>
<dbReference type="GO" id="GO:0016020">
    <property type="term" value="C:membrane"/>
    <property type="evidence" value="ECO:0007669"/>
    <property type="project" value="InterPro"/>
</dbReference>
<dbReference type="InterPro" id="IPR043504">
    <property type="entry name" value="Peptidase_S1_PA_chymotrypsin"/>
</dbReference>
<dbReference type="InterPro" id="IPR013320">
    <property type="entry name" value="ConA-like_dom_sf"/>
</dbReference>
<dbReference type="SUPFAM" id="SSF49899">
    <property type="entry name" value="Concanavalin A-like lectins/glucanases"/>
    <property type="match status" value="1"/>
</dbReference>
<dbReference type="PANTHER" id="PTHR24252:SF16">
    <property type="entry name" value="TRANSMEMBRANE SERINE PROTEASE 15"/>
    <property type="match status" value="1"/>
</dbReference>
<evidence type="ECO:0000256" key="1">
    <source>
        <dbReference type="ARBA" id="ARBA00022737"/>
    </source>
</evidence>
<accession>A0A3B4B0C9</accession>
<dbReference type="SMART" id="SM00020">
    <property type="entry name" value="Tryp_SPc"/>
    <property type="match status" value="1"/>
</dbReference>
<feature type="region of interest" description="Disordered" evidence="6">
    <location>
        <begin position="669"/>
        <end position="689"/>
    </location>
</feature>
<feature type="domain" description="MAM" evidence="8">
    <location>
        <begin position="162"/>
        <end position="321"/>
    </location>
</feature>
<evidence type="ECO:0000256" key="2">
    <source>
        <dbReference type="ARBA" id="ARBA00023157"/>
    </source>
</evidence>
<dbReference type="CDD" id="cd00190">
    <property type="entry name" value="Tryp_SPc"/>
    <property type="match status" value="1"/>
</dbReference>
<proteinExistence type="predicted"/>
<evidence type="ECO:0000256" key="3">
    <source>
        <dbReference type="ARBA" id="ARBA00023180"/>
    </source>
</evidence>
<dbReference type="Proteomes" id="UP000261520">
    <property type="component" value="Unplaced"/>
</dbReference>
<keyword evidence="2 5" id="KW-1015">Disulfide bond</keyword>
<dbReference type="Pfam" id="PF00057">
    <property type="entry name" value="Ldl_recept_a"/>
    <property type="match status" value="1"/>
</dbReference>
<evidence type="ECO:0000256" key="4">
    <source>
        <dbReference type="PROSITE-ProRule" id="PRU00059"/>
    </source>
</evidence>
<evidence type="ECO:0000259" key="8">
    <source>
        <dbReference type="PROSITE" id="PS50060"/>
    </source>
</evidence>
<dbReference type="FunFam" id="4.10.400.10:FF:000065">
    <property type="entry name" value="Transmembrane protease serine 7"/>
    <property type="match status" value="1"/>
</dbReference>
<reference evidence="10" key="1">
    <citation type="submission" date="2025-08" db="UniProtKB">
        <authorList>
            <consortium name="Ensembl"/>
        </authorList>
    </citation>
    <scope>IDENTIFICATION</scope>
</reference>
<dbReference type="Gene3D" id="2.40.10.10">
    <property type="entry name" value="Trypsin-like serine proteases"/>
    <property type="match status" value="2"/>
</dbReference>
<feature type="disulfide bond" evidence="4">
    <location>
        <begin position="342"/>
        <end position="369"/>
    </location>
</feature>
<dbReference type="Gene3D" id="2.60.120.290">
    <property type="entry name" value="Spermadhesin, CUB domain"/>
    <property type="match status" value="2"/>
</dbReference>
<dbReference type="CDD" id="cd00041">
    <property type="entry name" value="CUB"/>
    <property type="match status" value="2"/>
</dbReference>
<feature type="disulfide bond" evidence="5">
    <location>
        <begin position="480"/>
        <end position="495"/>
    </location>
</feature>
<dbReference type="SUPFAM" id="SSF50494">
    <property type="entry name" value="Trypsin-like serine proteases"/>
    <property type="match status" value="1"/>
</dbReference>
<feature type="disulfide bond" evidence="5">
    <location>
        <begin position="468"/>
        <end position="486"/>
    </location>
</feature>
<protein>
    <recommendedName>
        <fullName evidence="12">Transmembrane serine protease 15</fullName>
    </recommendedName>
</protein>
<dbReference type="SUPFAM" id="SSF57424">
    <property type="entry name" value="LDL receptor-like module"/>
    <property type="match status" value="1"/>
</dbReference>
<dbReference type="SUPFAM" id="SSF49854">
    <property type="entry name" value="Spermadhesin, CUB domain"/>
    <property type="match status" value="2"/>
</dbReference>
<dbReference type="CDD" id="cd06263">
    <property type="entry name" value="MAM"/>
    <property type="match status" value="1"/>
</dbReference>
<dbReference type="PROSITE" id="PS50068">
    <property type="entry name" value="LDLRA_2"/>
    <property type="match status" value="1"/>
</dbReference>
<dbReference type="SMART" id="SM00042">
    <property type="entry name" value="CUB"/>
    <property type="match status" value="2"/>
</dbReference>
<keyword evidence="1" id="KW-0677">Repeat</keyword>
<dbReference type="InterPro" id="IPR035914">
    <property type="entry name" value="Sperma_CUB_dom_sf"/>
</dbReference>
<keyword evidence="3" id="KW-0325">Glycoprotein</keyword>
<dbReference type="SMART" id="SM00137">
    <property type="entry name" value="MAM"/>
    <property type="match status" value="1"/>
</dbReference>
<dbReference type="FunFam" id="2.60.120.200:FF:000128">
    <property type="entry name" value="enteropeptidase isoform X2"/>
    <property type="match status" value="1"/>
</dbReference>
<dbReference type="Gene3D" id="4.10.400.10">
    <property type="entry name" value="Low-density Lipoprotein Receptor"/>
    <property type="match status" value="1"/>
</dbReference>
<evidence type="ECO:0000313" key="10">
    <source>
        <dbReference type="Ensembl" id="ENSPMGP00000022445.1"/>
    </source>
</evidence>
<dbReference type="FunFam" id="2.60.120.290:FF:000005">
    <property type="entry name" value="Procollagen C-endopeptidase enhancer 1"/>
    <property type="match status" value="1"/>
</dbReference>
<dbReference type="PANTHER" id="PTHR24252">
    <property type="entry name" value="ACROSIN-RELATED"/>
    <property type="match status" value="1"/>
</dbReference>
<dbReference type="Pfam" id="PF00629">
    <property type="entry name" value="MAM"/>
    <property type="match status" value="1"/>
</dbReference>